<dbReference type="InterPro" id="IPR036134">
    <property type="entry name" value="Crypto/Photolyase_FAD-like_sf"/>
</dbReference>
<dbReference type="GO" id="GO:0003904">
    <property type="term" value="F:deoxyribodipyrimidine photo-lyase activity"/>
    <property type="evidence" value="ECO:0007669"/>
    <property type="project" value="TreeGrafter"/>
</dbReference>
<dbReference type="PANTHER" id="PTHR11455:SF18">
    <property type="entry name" value="SI:CH1073-390K14.1"/>
    <property type="match status" value="1"/>
</dbReference>
<dbReference type="InterPro" id="IPR005101">
    <property type="entry name" value="Cryptochr/Photolyase_FAD-bd"/>
</dbReference>
<dbReference type="EMBL" id="JYON01000017">
    <property type="protein sequence ID" value="KJH70813.1"/>
    <property type="molecule type" value="Genomic_DNA"/>
</dbReference>
<evidence type="ECO:0000256" key="3">
    <source>
        <dbReference type="PIRSR" id="PIRSR602081-1"/>
    </source>
</evidence>
<sequence length="350" mass="39288">MTVTNGKALVWMSDDLRLEDNLALFTAMSSDYDGYAVVRVRPEARSRPPRTPHRIELEDTTEQHLRQWFQTVGISFEVLDSDDRASLAQVCQKHDCSIVIRNAADGTPIEEACRQAQERELHQLGIPVLTVNGERIRRKGTGGEKQLAPFLSEDATIECQTRGADRPISLLRAFLERLPTSSYQAGMWIPGRDRNSTSQLSTHLAAGTLSLERAFVETAKAERAWHKANPGQYKTTEGASFRYFKARLEARRGFLSGFSRYEERVPPVAPTPEQAVWLTAWREGRTGIPMPDAAMRELTTTGWINFRLRQLVTSYAIQLLGLPPHAVGVVLAELFDDYEPGIAIQSHVKT</sequence>
<dbReference type="GO" id="GO:0032922">
    <property type="term" value="P:circadian regulation of gene expression"/>
    <property type="evidence" value="ECO:0007669"/>
    <property type="project" value="TreeGrafter"/>
</dbReference>
<proteinExistence type="predicted"/>
<dbReference type="STRING" id="1618023.UH38_15520"/>
<dbReference type="RefSeq" id="WP_045055592.1">
    <property type="nucleotide sequence ID" value="NZ_CAWMDP010000003.1"/>
</dbReference>
<dbReference type="SUPFAM" id="SSF48173">
    <property type="entry name" value="Cryptochrome/photolyase FAD-binding domain"/>
    <property type="match status" value="1"/>
</dbReference>
<dbReference type="AlphaFoldDB" id="A0A0D8ZPS9"/>
<evidence type="ECO:0000313" key="6">
    <source>
        <dbReference type="Proteomes" id="UP000032452"/>
    </source>
</evidence>
<evidence type="ECO:0000256" key="1">
    <source>
        <dbReference type="ARBA" id="ARBA00022630"/>
    </source>
</evidence>
<dbReference type="InterPro" id="IPR002081">
    <property type="entry name" value="Cryptochrome/DNA_photolyase_1"/>
</dbReference>
<dbReference type="PANTHER" id="PTHR11455">
    <property type="entry name" value="CRYPTOCHROME"/>
    <property type="match status" value="1"/>
</dbReference>
<dbReference type="InterPro" id="IPR036155">
    <property type="entry name" value="Crypto/Photolyase_N_sf"/>
</dbReference>
<accession>A0A0D8ZPS9</accession>
<name>A0A0D8ZPS9_9CYAN</name>
<evidence type="ECO:0000259" key="4">
    <source>
        <dbReference type="PROSITE" id="PS51645"/>
    </source>
</evidence>
<keyword evidence="6" id="KW-1185">Reference proteome</keyword>
<dbReference type="GO" id="GO:0043153">
    <property type="term" value="P:entrainment of circadian clock by photoperiod"/>
    <property type="evidence" value="ECO:0007669"/>
    <property type="project" value="TreeGrafter"/>
</dbReference>
<reference evidence="5 6" key="1">
    <citation type="submission" date="2015-02" db="EMBL/GenBank/DDBJ databases">
        <title>Draft genome of a novel marine cyanobacterium (Chroococcales) isolated from South Atlantic Ocean.</title>
        <authorList>
            <person name="Rigonato J."/>
            <person name="Alvarenga D.O."/>
            <person name="Branco L.H."/>
            <person name="Varani A.M."/>
            <person name="Brandini F.P."/>
            <person name="Fiore M.F."/>
        </authorList>
    </citation>
    <scope>NUCLEOTIDE SEQUENCE [LARGE SCALE GENOMIC DNA]</scope>
    <source>
        <strain evidence="5 6">CENA595</strain>
    </source>
</reference>
<comment type="caution">
    <text evidence="5">The sequence shown here is derived from an EMBL/GenBank/DDBJ whole genome shotgun (WGS) entry which is preliminary data.</text>
</comment>
<dbReference type="OrthoDB" id="9772484at2"/>
<dbReference type="Pfam" id="PF00875">
    <property type="entry name" value="DNA_photolyase"/>
    <property type="match status" value="1"/>
</dbReference>
<dbReference type="GO" id="GO:0071949">
    <property type="term" value="F:FAD binding"/>
    <property type="evidence" value="ECO:0007669"/>
    <property type="project" value="TreeGrafter"/>
</dbReference>
<comment type="cofactor">
    <cofactor evidence="3">
        <name>FAD</name>
        <dbReference type="ChEBI" id="CHEBI:57692"/>
    </cofactor>
    <text evidence="3">Binds 1 FAD per subunit.</text>
</comment>
<evidence type="ECO:0000313" key="5">
    <source>
        <dbReference type="EMBL" id="KJH70813.1"/>
    </source>
</evidence>
<gene>
    <name evidence="5" type="ORF">UH38_15520</name>
</gene>
<dbReference type="Proteomes" id="UP000032452">
    <property type="component" value="Unassembled WGS sequence"/>
</dbReference>
<evidence type="ECO:0000256" key="2">
    <source>
        <dbReference type="ARBA" id="ARBA00022827"/>
    </source>
</evidence>
<keyword evidence="2 3" id="KW-0274">FAD</keyword>
<dbReference type="GO" id="GO:0005737">
    <property type="term" value="C:cytoplasm"/>
    <property type="evidence" value="ECO:0007669"/>
    <property type="project" value="TreeGrafter"/>
</dbReference>
<feature type="domain" description="Photolyase/cryptochrome alpha/beta" evidence="4">
    <location>
        <begin position="6"/>
        <end position="136"/>
    </location>
</feature>
<feature type="binding site" evidence="3">
    <location>
        <begin position="197"/>
        <end position="201"/>
    </location>
    <ligand>
        <name>FAD</name>
        <dbReference type="ChEBI" id="CHEBI:57692"/>
    </ligand>
</feature>
<dbReference type="Gene3D" id="3.40.50.620">
    <property type="entry name" value="HUPs"/>
    <property type="match status" value="1"/>
</dbReference>
<dbReference type="PROSITE" id="PS51645">
    <property type="entry name" value="PHR_CRY_ALPHA_BETA"/>
    <property type="match status" value="1"/>
</dbReference>
<dbReference type="InterPro" id="IPR014729">
    <property type="entry name" value="Rossmann-like_a/b/a_fold"/>
</dbReference>
<dbReference type="SUPFAM" id="SSF52425">
    <property type="entry name" value="Cryptochrome/photolyase, N-terminal domain"/>
    <property type="match status" value="1"/>
</dbReference>
<organism evidence="5 6">
    <name type="scientific">Aliterella atlantica CENA595</name>
    <dbReference type="NCBI Taxonomy" id="1618023"/>
    <lineage>
        <taxon>Bacteria</taxon>
        <taxon>Bacillati</taxon>
        <taxon>Cyanobacteriota</taxon>
        <taxon>Cyanophyceae</taxon>
        <taxon>Chroococcidiopsidales</taxon>
        <taxon>Aliterellaceae</taxon>
        <taxon>Aliterella</taxon>
    </lineage>
</organism>
<protein>
    <recommendedName>
        <fullName evidence="4">Photolyase/cryptochrome alpha/beta domain-containing protein</fullName>
    </recommendedName>
</protein>
<dbReference type="GO" id="GO:0003677">
    <property type="term" value="F:DNA binding"/>
    <property type="evidence" value="ECO:0007669"/>
    <property type="project" value="TreeGrafter"/>
</dbReference>
<dbReference type="Gene3D" id="1.25.40.80">
    <property type="match status" value="1"/>
</dbReference>
<dbReference type="InterPro" id="IPR006050">
    <property type="entry name" value="DNA_photolyase_N"/>
</dbReference>
<feature type="binding site" evidence="3">
    <location>
        <position position="183"/>
    </location>
    <ligand>
        <name>FAD</name>
        <dbReference type="ChEBI" id="CHEBI:57692"/>
    </ligand>
</feature>
<dbReference type="Gene3D" id="1.10.579.10">
    <property type="entry name" value="DNA Cyclobutane Dipyrimidine Photolyase, subunit A, domain 3"/>
    <property type="match status" value="1"/>
</dbReference>
<keyword evidence="1 3" id="KW-0285">Flavoprotein</keyword>
<dbReference type="Pfam" id="PF03441">
    <property type="entry name" value="FAD_binding_7"/>
    <property type="match status" value="1"/>
</dbReference>